<dbReference type="EMBL" id="JACHHB010000010">
    <property type="protein sequence ID" value="MBB5174093.1"/>
    <property type="molecule type" value="Genomic_DNA"/>
</dbReference>
<dbReference type="Pfam" id="PF07992">
    <property type="entry name" value="Pyr_redox_2"/>
    <property type="match status" value="1"/>
</dbReference>
<feature type="domain" description="Pyridine nucleotide-disulphide oxidoreductase dimerisation" evidence="7">
    <location>
        <begin position="328"/>
        <end position="429"/>
    </location>
</feature>
<dbReference type="PANTHER" id="PTHR43429">
    <property type="entry name" value="PYRIDINE NUCLEOTIDE-DISULFIDE OXIDOREDUCTASE DOMAIN-CONTAINING"/>
    <property type="match status" value="1"/>
</dbReference>
<organism evidence="9 10">
    <name type="scientific">Texcoconibacillus texcoconensis</name>
    <dbReference type="NCBI Taxonomy" id="1095777"/>
    <lineage>
        <taxon>Bacteria</taxon>
        <taxon>Bacillati</taxon>
        <taxon>Bacillota</taxon>
        <taxon>Bacilli</taxon>
        <taxon>Bacillales</taxon>
        <taxon>Bacillaceae</taxon>
        <taxon>Texcoconibacillus</taxon>
    </lineage>
</organism>
<dbReference type="InterPro" id="IPR004099">
    <property type="entry name" value="Pyr_nucl-diS_OxRdtase_dimer"/>
</dbReference>
<dbReference type="SUPFAM" id="SSF55424">
    <property type="entry name" value="FAD/NAD-linked reductases, dimerisation (C-terminal) domain"/>
    <property type="match status" value="1"/>
</dbReference>
<dbReference type="PRINTS" id="PR00411">
    <property type="entry name" value="PNDRDTASEI"/>
</dbReference>
<evidence type="ECO:0000256" key="5">
    <source>
        <dbReference type="ARBA" id="ARBA00023002"/>
    </source>
</evidence>
<dbReference type="RefSeq" id="WP_184664532.1">
    <property type="nucleotide sequence ID" value="NZ_JACHHB010000010.1"/>
</dbReference>
<sequence>MKYVIVGGDAAGMSAAMQIVRNDEEAEIITLERGGIYSYAQCGLPYALSGKIESTEHLIARDIETFREKYGIDARVYHDVEKVDPEEKIVYGTDHESGEHFSISYDRCLIATGANPITPPWEGRDLKGIHHLKTIPDAQNILHDLDESVKDVTIIGGGYIGLEVAENMKQIGKQVRIIDMADRLAPMFDEEVSEAILKEAERNDVTCLLNEKVTHFSGSERVKSVHTDKGRYETDLVVIATGVKPNTDIIKDTEVQLHESGAIRINAYMETNSKDLYAAGDCATQFHRLKQKDDFIPLGTHANKQGRIAGVNMIGYASTFKGIVGTAILKFFDLTIGKTGLTTHEAMSLNIDYGYSSFKGEANAGYYPGKDPLTLHMTYEKGSDRLLGIQAVGRDGVDKRIDVAATALFHNMTANELENLDLSYAPPYNAVWDPLQQAARRR</sequence>
<dbReference type="Proteomes" id="UP000551878">
    <property type="component" value="Unassembled WGS sequence"/>
</dbReference>
<comment type="cofactor">
    <cofactor evidence="1">
        <name>FAD</name>
        <dbReference type="ChEBI" id="CHEBI:57692"/>
    </cofactor>
</comment>
<evidence type="ECO:0000313" key="9">
    <source>
        <dbReference type="EMBL" id="MBB5174093.1"/>
    </source>
</evidence>
<reference evidence="9 10" key="1">
    <citation type="submission" date="2020-08" db="EMBL/GenBank/DDBJ databases">
        <title>Genomic Encyclopedia of Type Strains, Phase IV (KMG-IV): sequencing the most valuable type-strain genomes for metagenomic binning, comparative biology and taxonomic classification.</title>
        <authorList>
            <person name="Goeker M."/>
        </authorList>
    </citation>
    <scope>NUCLEOTIDE SEQUENCE [LARGE SCALE GENOMIC DNA]</scope>
    <source>
        <strain evidence="9 10">DSM 24696</strain>
    </source>
</reference>
<evidence type="ECO:0000313" key="10">
    <source>
        <dbReference type="Proteomes" id="UP000551878"/>
    </source>
</evidence>
<comment type="similarity">
    <text evidence="2">Belongs to the class-III pyridine nucleotide-disulfide oxidoreductase family.</text>
</comment>
<evidence type="ECO:0000259" key="8">
    <source>
        <dbReference type="Pfam" id="PF07992"/>
    </source>
</evidence>
<keyword evidence="4" id="KW-0274">FAD</keyword>
<evidence type="ECO:0000256" key="2">
    <source>
        <dbReference type="ARBA" id="ARBA00009130"/>
    </source>
</evidence>
<accession>A0A840QRZ7</accession>
<evidence type="ECO:0000256" key="4">
    <source>
        <dbReference type="ARBA" id="ARBA00022827"/>
    </source>
</evidence>
<dbReference type="Gene3D" id="3.50.50.60">
    <property type="entry name" value="FAD/NAD(P)-binding domain"/>
    <property type="match status" value="2"/>
</dbReference>
<gene>
    <name evidence="9" type="ORF">HNQ41_002287</name>
</gene>
<dbReference type="InterPro" id="IPR050260">
    <property type="entry name" value="FAD-bd_OxRdtase"/>
</dbReference>
<dbReference type="InterPro" id="IPR036188">
    <property type="entry name" value="FAD/NAD-bd_sf"/>
</dbReference>
<dbReference type="InterPro" id="IPR023753">
    <property type="entry name" value="FAD/NAD-binding_dom"/>
</dbReference>
<feature type="domain" description="FAD/NAD(P)-binding" evidence="8">
    <location>
        <begin position="1"/>
        <end position="293"/>
    </location>
</feature>
<dbReference type="AlphaFoldDB" id="A0A840QRZ7"/>
<keyword evidence="3" id="KW-0285">Flavoprotein</keyword>
<keyword evidence="10" id="KW-1185">Reference proteome</keyword>
<dbReference type="PRINTS" id="PR00368">
    <property type="entry name" value="FADPNR"/>
</dbReference>
<dbReference type="Pfam" id="PF02852">
    <property type="entry name" value="Pyr_redox_dim"/>
    <property type="match status" value="1"/>
</dbReference>
<dbReference type="InterPro" id="IPR016156">
    <property type="entry name" value="FAD/NAD-linked_Rdtase_dimer_sf"/>
</dbReference>
<proteinExistence type="inferred from homology"/>
<dbReference type="PANTHER" id="PTHR43429:SF1">
    <property type="entry name" value="NAD(P)H SULFUR OXIDOREDUCTASE (COA-DEPENDENT)"/>
    <property type="match status" value="1"/>
</dbReference>
<evidence type="ECO:0000256" key="1">
    <source>
        <dbReference type="ARBA" id="ARBA00001974"/>
    </source>
</evidence>
<dbReference type="SUPFAM" id="SSF51905">
    <property type="entry name" value="FAD/NAD(P)-binding domain"/>
    <property type="match status" value="1"/>
</dbReference>
<comment type="caution">
    <text evidence="9">The sequence shown here is derived from an EMBL/GenBank/DDBJ whole genome shotgun (WGS) entry which is preliminary data.</text>
</comment>
<name>A0A840QRZ7_9BACI</name>
<evidence type="ECO:0000259" key="7">
    <source>
        <dbReference type="Pfam" id="PF02852"/>
    </source>
</evidence>
<keyword evidence="6" id="KW-0676">Redox-active center</keyword>
<keyword evidence="5" id="KW-0560">Oxidoreductase</keyword>
<protein>
    <submittedName>
        <fullName evidence="9">NADPH-dependent 2,4-dienoyl-CoA reductase/sulfur reductase-like enzyme</fullName>
    </submittedName>
</protein>
<evidence type="ECO:0000256" key="6">
    <source>
        <dbReference type="ARBA" id="ARBA00023284"/>
    </source>
</evidence>
<dbReference type="GO" id="GO:0016491">
    <property type="term" value="F:oxidoreductase activity"/>
    <property type="evidence" value="ECO:0007669"/>
    <property type="project" value="UniProtKB-KW"/>
</dbReference>
<evidence type="ECO:0000256" key="3">
    <source>
        <dbReference type="ARBA" id="ARBA00022630"/>
    </source>
</evidence>